<dbReference type="PANTHER" id="PTHR43403">
    <property type="entry name" value="NAD-SPECIFIC GLUTAMATE DEHYDROGENASE"/>
    <property type="match status" value="1"/>
</dbReference>
<dbReference type="InterPro" id="IPR007780">
    <property type="entry name" value="NAD_Glu_DH_bac"/>
</dbReference>
<proteinExistence type="predicted"/>
<dbReference type="RefSeq" id="WP_105942048.1">
    <property type="nucleotide sequence ID" value="NZ_CP027433.1"/>
</dbReference>
<dbReference type="InterPro" id="IPR028971">
    <property type="entry name" value="NAD-GDH_cat"/>
</dbReference>
<dbReference type="InterPro" id="IPR049062">
    <property type="entry name" value="NAD_Glu_DH_ACT2"/>
</dbReference>
<dbReference type="OrthoDB" id="9758052at2"/>
<protein>
    <submittedName>
        <fullName evidence="6">NAD-glutamate dehydrogenase</fullName>
    </submittedName>
</protein>
<feature type="domain" description="NAD-glutamate dehydrogenase ACT3" evidence="5">
    <location>
        <begin position="502"/>
        <end position="555"/>
    </location>
</feature>
<dbReference type="InterPro" id="IPR036291">
    <property type="entry name" value="NAD(P)-bd_dom_sf"/>
</dbReference>
<dbReference type="GO" id="GO:0006538">
    <property type="term" value="P:L-glutamate catabolic process"/>
    <property type="evidence" value="ECO:0007669"/>
    <property type="project" value="InterPro"/>
</dbReference>
<dbReference type="Pfam" id="PF21074">
    <property type="entry name" value="GDH_C"/>
    <property type="match status" value="1"/>
</dbReference>
<keyword evidence="7" id="KW-1185">Reference proteome</keyword>
<accession>A0A2S0KF45</accession>
<dbReference type="Pfam" id="PF21077">
    <property type="entry name" value="GDH_ACT3"/>
    <property type="match status" value="1"/>
</dbReference>
<evidence type="ECO:0000313" key="6">
    <source>
        <dbReference type="EMBL" id="AVM00320.1"/>
    </source>
</evidence>
<dbReference type="GO" id="GO:0004352">
    <property type="term" value="F:glutamate dehydrogenase (NAD+) activity"/>
    <property type="evidence" value="ECO:0007669"/>
    <property type="project" value="InterPro"/>
</dbReference>
<dbReference type="GO" id="GO:0004069">
    <property type="term" value="F:L-aspartate:2-oxoglutarate aminotransferase activity"/>
    <property type="evidence" value="ECO:0007669"/>
    <property type="project" value="InterPro"/>
</dbReference>
<dbReference type="Pfam" id="PF21078">
    <property type="entry name" value="GDH_HM3"/>
    <property type="match status" value="1"/>
</dbReference>
<sequence>MTDQSTTGPSPEHLISGALLRYGGTGADRDRLARHLAVGELRPPGDYVVSVAKVGETLEVLVVAADAPLLVESVLTVVDGRGLTVAGIDHPIMPVVRDTAGRLLAIGDVYDDEVPGPVLDESWICVSVFASAPCTPEELSREVDRAVGLLAAVTRDAGTMRARLAGLADAAIAPEALRDEYRSLIEWIADGPNFHLVGYAPGDGGAGLGVWSDARTIRLQPLPAQSDTAAGGGGLPVIDRVYLETGILRTRYPLVLRFDDGAVEHQFVGTFTSIGLYQSVREIPVVRKKTSAVLKALSLEEDSYSGLAAIELLQTYPLFAVFATPAAELAQRVDALLAANLERSVRFFARLCHDGHTVGAMAFLPRDRYSTAVRERIIEFAERELGGGRSEFATRLSDGPLAQLQVMMRLRRTPDASELRVGSPMHERLERLLAEAVRSWEDDVRTLAGPDTVVSGLLPTVSTTYREERQPAAAALDLPIVAGLAVDDDVRVVLRASGGLPWTFTLYLAGRDAALTDILPMLASLGLTVLDEHPYRVDRADGLGVRIYEFTVTPAPHVTPSDPAGSEQRVAEAFRRMWSGEAAVDRLNELVLRAGLGAREVAILRTYTRYLQQCGFGNSVAHFAEVLGGYPDVTRALIGLFGATFDPAVEPDVRPRLIDDAAAELDGELAGVISLDADRVLAALARSIRATLRTNYFRCDDPESAAVDGEFAPTLAVKLATRDLPLAPAPRPEYEIFVHSPRVEGVHLRFGGVARGGCRWSDRREDFRTEILGLVKAQAVKNAVIVPAGAKGGFVVRRPPAPTGDAAADQAAYRAEGVECYRAYVSALIQLTDNLDHETGAVIAPTAVVRRDPDDPYLVMAADKGTASFSDIANAIAHHYRFWLGDAFASGGSVGYDHKAMGITARGAWEAVKRHFAERGIDCQREEFTAVGVGDMSGDVFGNGMLLSRCTRLVAAFDHRHIFVDPEPDAEVSYAERERLFALPRSSWADYRTGLISAGGGVWSREVKSIPVSPQMRVALGLDEGVTALAPPDLIRAILLAPVDLLFNGGIGTYIKASGEADSDVGDKANDAVRVTADRLRVKVVGEGGNLGVTERGRVEADLHGVAINTDALDNSAGVDCSDHEVNIKILLDSQISAGALPADERTSLLESMTDEVADLVLADNISQNAAIGAARRTADDEADLYARLLSQLADNGVDLQLEVLPAPEALLERRASPLARGLTSPELCTVMAHVKLGAKAELIESRLLDGDAFDEVVLSYFPAPLRARFADGIEGHRLRREIAATCLVNQIVDDGGITFLFRTAEATTATIEEAARAYAATTAVFDFTGQVVRLRRARLTASLLDDMTQYERTLLSRASRWFLEHRPQPLAAAAEVRRYADVVRLTPMIDAWARPTIARSIDAAAADFVERGADPELARSVARAPYRLHLLDVADVAEIADRGAEEIGDLAFAVLEHFAIDELLDAVAALERIDRWHLLARLALRDDLHSLVRALTLAILQLSEPEDGAEAKIADWESSRSTTLARVRGTVRGVLETPDPGVAGLTVAVRALRSVV</sequence>
<feature type="domain" description="NAD-specific glutamate dehydrogenase C-terminal" evidence="2">
    <location>
        <begin position="1221"/>
        <end position="1554"/>
    </location>
</feature>
<feature type="domain" description="NAD-glutamate dehydrogenase catalytic" evidence="1">
    <location>
        <begin position="666"/>
        <end position="1173"/>
    </location>
</feature>
<dbReference type="InterPro" id="IPR048381">
    <property type="entry name" value="GDH_C"/>
</dbReference>
<dbReference type="Gene3D" id="3.40.50.720">
    <property type="entry name" value="NAD(P)-binding Rossmann-like Domain"/>
    <property type="match status" value="1"/>
</dbReference>
<reference evidence="6 7" key="1">
    <citation type="submission" date="2018-03" db="EMBL/GenBank/DDBJ databases">
        <title>Characteristics and genome of n-alkane degrading marine bacteria Gordonia iterans isolated from crude oil contaminated in Tae-an, South Korea.</title>
        <authorList>
            <person name="Lee S.-S."/>
            <person name="Kim H."/>
        </authorList>
    </citation>
    <scope>NUCLEOTIDE SEQUENCE [LARGE SCALE GENOMIC DNA]</scope>
    <source>
        <strain evidence="6 7">Co17</strain>
    </source>
</reference>
<name>A0A2S0KF45_9ACTN</name>
<dbReference type="InterPro" id="IPR049064">
    <property type="entry name" value="NAD_Glu_DH_ACT3"/>
</dbReference>
<dbReference type="EMBL" id="CP027433">
    <property type="protein sequence ID" value="AVM00320.1"/>
    <property type="molecule type" value="Genomic_DNA"/>
</dbReference>
<dbReference type="Pfam" id="PF05088">
    <property type="entry name" value="Bac_GDH_CD"/>
    <property type="match status" value="1"/>
</dbReference>
<evidence type="ECO:0000259" key="4">
    <source>
        <dbReference type="Pfam" id="PF21076"/>
    </source>
</evidence>
<evidence type="ECO:0000259" key="1">
    <source>
        <dbReference type="Pfam" id="PF05088"/>
    </source>
</evidence>
<evidence type="ECO:0000313" key="7">
    <source>
        <dbReference type="Proteomes" id="UP000239814"/>
    </source>
</evidence>
<dbReference type="PANTHER" id="PTHR43403:SF1">
    <property type="entry name" value="NAD-SPECIFIC GLUTAMATE DEHYDROGENASE"/>
    <property type="match status" value="1"/>
</dbReference>
<evidence type="ECO:0000259" key="5">
    <source>
        <dbReference type="Pfam" id="PF21077"/>
    </source>
</evidence>
<dbReference type="InterPro" id="IPR049059">
    <property type="entry name" value="NAD_Glu_DH_HM1"/>
</dbReference>
<dbReference type="PIRSF" id="PIRSF036761">
    <property type="entry name" value="GDH_Mll4104"/>
    <property type="match status" value="1"/>
</dbReference>
<dbReference type="InterPro" id="IPR046346">
    <property type="entry name" value="Aminoacid_DH-like_N_sf"/>
</dbReference>
<organism evidence="6 7">
    <name type="scientific">Gordonia iterans</name>
    <dbReference type="NCBI Taxonomy" id="1004901"/>
    <lineage>
        <taxon>Bacteria</taxon>
        <taxon>Bacillati</taxon>
        <taxon>Actinomycetota</taxon>
        <taxon>Actinomycetes</taxon>
        <taxon>Mycobacteriales</taxon>
        <taxon>Gordoniaceae</taxon>
        <taxon>Gordonia</taxon>
    </lineage>
</organism>
<dbReference type="KEGG" id="git:C6V83_08590"/>
<dbReference type="InterPro" id="IPR024727">
    <property type="entry name" value="NAD_Glu_DH_N_ACT1"/>
</dbReference>
<dbReference type="Proteomes" id="UP000239814">
    <property type="component" value="Chromosome"/>
</dbReference>
<evidence type="ECO:0000259" key="2">
    <source>
        <dbReference type="Pfam" id="PF21074"/>
    </source>
</evidence>
<dbReference type="InterPro" id="IPR049056">
    <property type="entry name" value="NAD_Glu_DH_HM3"/>
</dbReference>
<evidence type="ECO:0000259" key="3">
    <source>
        <dbReference type="Pfam" id="PF21075"/>
    </source>
</evidence>
<feature type="domain" description="NAD-glutamate dehydrogenase N-terminal ACT1" evidence="3">
    <location>
        <begin position="60"/>
        <end position="128"/>
    </location>
</feature>
<gene>
    <name evidence="6" type="ORF">C6V83_08590</name>
</gene>
<dbReference type="Pfam" id="PF21075">
    <property type="entry name" value="GDH_ACT1"/>
    <property type="match status" value="1"/>
</dbReference>
<dbReference type="SUPFAM" id="SSF53223">
    <property type="entry name" value="Aminoacid dehydrogenase-like, N-terminal domain"/>
    <property type="match status" value="1"/>
</dbReference>
<dbReference type="Pfam" id="PF21076">
    <property type="entry name" value="GDH_ACT2"/>
    <property type="match status" value="1"/>
</dbReference>
<dbReference type="Pfam" id="PF21073">
    <property type="entry name" value="GDH_HM1"/>
    <property type="match status" value="1"/>
</dbReference>
<feature type="domain" description="NAD-glutamate dehydrogenase ACT2" evidence="4">
    <location>
        <begin position="346"/>
        <end position="441"/>
    </location>
</feature>
<dbReference type="SUPFAM" id="SSF51735">
    <property type="entry name" value="NAD(P)-binding Rossmann-fold domains"/>
    <property type="match status" value="1"/>
</dbReference>